<evidence type="ECO:0000313" key="2">
    <source>
        <dbReference type="EMBL" id="KAK2079637.1"/>
    </source>
</evidence>
<dbReference type="Proteomes" id="UP001255856">
    <property type="component" value="Unassembled WGS sequence"/>
</dbReference>
<keyword evidence="3" id="KW-1185">Reference proteome</keyword>
<accession>A0AAD9MJB9</accession>
<proteinExistence type="predicted"/>
<reference evidence="2" key="1">
    <citation type="submission" date="2021-01" db="EMBL/GenBank/DDBJ databases">
        <authorList>
            <person name="Eckstrom K.M.E."/>
        </authorList>
    </citation>
    <scope>NUCLEOTIDE SEQUENCE</scope>
    <source>
        <strain evidence="2">UVCC 0001</strain>
    </source>
</reference>
<protein>
    <submittedName>
        <fullName evidence="2">Uncharacterized protein</fullName>
    </submittedName>
</protein>
<name>A0AAD9MJB9_PROWI</name>
<feature type="compositionally biased region" description="Basic and acidic residues" evidence="1">
    <location>
        <begin position="20"/>
        <end position="37"/>
    </location>
</feature>
<sequence>MDEMVSLGSCDTAQGSLEIAPDRLPWRRAGEDWHPETELDQSDAAGGEADPNDDPLVHDEGSVVRLQEIAAAIAEHERQQGSSVDDECAAALGALPASQQRQFAAGFREFADAMIAGFSELTRQHGADYVITAEDVERLNSAARQRLQDAIPDA</sequence>
<gene>
    <name evidence="2" type="ORF">QBZ16_002032</name>
</gene>
<comment type="caution">
    <text evidence="2">The sequence shown here is derived from an EMBL/GenBank/DDBJ whole genome shotgun (WGS) entry which is preliminary data.</text>
</comment>
<dbReference type="AlphaFoldDB" id="A0AAD9MJB9"/>
<feature type="region of interest" description="Disordered" evidence="1">
    <location>
        <begin position="1"/>
        <end position="58"/>
    </location>
</feature>
<evidence type="ECO:0000313" key="3">
    <source>
        <dbReference type="Proteomes" id="UP001255856"/>
    </source>
</evidence>
<evidence type="ECO:0000256" key="1">
    <source>
        <dbReference type="SAM" id="MobiDB-lite"/>
    </source>
</evidence>
<dbReference type="EMBL" id="JASFZW010000002">
    <property type="protein sequence ID" value="KAK2079637.1"/>
    <property type="molecule type" value="Genomic_DNA"/>
</dbReference>
<organism evidence="2 3">
    <name type="scientific">Prototheca wickerhamii</name>
    <dbReference type="NCBI Taxonomy" id="3111"/>
    <lineage>
        <taxon>Eukaryota</taxon>
        <taxon>Viridiplantae</taxon>
        <taxon>Chlorophyta</taxon>
        <taxon>core chlorophytes</taxon>
        <taxon>Trebouxiophyceae</taxon>
        <taxon>Chlorellales</taxon>
        <taxon>Chlorellaceae</taxon>
        <taxon>Prototheca</taxon>
    </lineage>
</organism>